<dbReference type="NCBIfam" id="TIGR00174">
    <property type="entry name" value="miaA"/>
    <property type="match status" value="1"/>
</dbReference>
<feature type="site" description="Interaction with substrate tRNA" evidence="10">
    <location>
        <position position="130"/>
    </location>
</feature>
<dbReference type="Pfam" id="PF01715">
    <property type="entry name" value="IPPT"/>
    <property type="match status" value="1"/>
</dbReference>
<comment type="subunit">
    <text evidence="10">Monomer.</text>
</comment>
<evidence type="ECO:0000256" key="10">
    <source>
        <dbReference type="HAMAP-Rule" id="MF_00185"/>
    </source>
</evidence>
<dbReference type="GO" id="GO:0006400">
    <property type="term" value="P:tRNA modification"/>
    <property type="evidence" value="ECO:0007669"/>
    <property type="project" value="TreeGrafter"/>
</dbReference>
<dbReference type="Gene3D" id="3.40.50.300">
    <property type="entry name" value="P-loop containing nucleotide triphosphate hydrolases"/>
    <property type="match status" value="1"/>
</dbReference>
<evidence type="ECO:0000256" key="3">
    <source>
        <dbReference type="ARBA" id="ARBA00005842"/>
    </source>
</evidence>
<dbReference type="GO" id="GO:0005524">
    <property type="term" value="F:ATP binding"/>
    <property type="evidence" value="ECO:0007669"/>
    <property type="project" value="UniProtKB-UniRule"/>
</dbReference>
<evidence type="ECO:0000256" key="7">
    <source>
        <dbReference type="ARBA" id="ARBA00022840"/>
    </source>
</evidence>
<feature type="site" description="Interaction with substrate tRNA" evidence="10">
    <location>
        <position position="106"/>
    </location>
</feature>
<proteinExistence type="inferred from homology"/>
<dbReference type="PANTHER" id="PTHR11088:SF60">
    <property type="entry name" value="TRNA DIMETHYLALLYLTRANSFERASE"/>
    <property type="match status" value="1"/>
</dbReference>
<dbReference type="HAMAP" id="MF_00185">
    <property type="entry name" value="IPP_trans"/>
    <property type="match status" value="1"/>
</dbReference>
<organism evidence="14 15">
    <name type="scientific">Falseniella ignava</name>
    <dbReference type="NCBI Taxonomy" id="137730"/>
    <lineage>
        <taxon>Bacteria</taxon>
        <taxon>Bacillati</taxon>
        <taxon>Bacillota</taxon>
        <taxon>Bacilli</taxon>
        <taxon>Lactobacillales</taxon>
        <taxon>Aerococcaceae</taxon>
        <taxon>Falseniella</taxon>
    </lineage>
</organism>
<dbReference type="OrthoDB" id="9776390at2"/>
<evidence type="ECO:0000256" key="8">
    <source>
        <dbReference type="ARBA" id="ARBA00022842"/>
    </source>
</evidence>
<comment type="similarity">
    <text evidence="3 10 13">Belongs to the IPP transferase family.</text>
</comment>
<evidence type="ECO:0000256" key="1">
    <source>
        <dbReference type="ARBA" id="ARBA00001946"/>
    </source>
</evidence>
<keyword evidence="8 10" id="KW-0460">Magnesium</keyword>
<dbReference type="InterPro" id="IPR027417">
    <property type="entry name" value="P-loop_NTPase"/>
</dbReference>
<protein>
    <recommendedName>
        <fullName evidence="10">tRNA dimethylallyltransferase</fullName>
        <ecNumber evidence="10">2.5.1.75</ecNumber>
    </recommendedName>
    <alternativeName>
        <fullName evidence="10">Dimethylallyl diphosphate:tRNA dimethylallyltransferase</fullName>
        <shortName evidence="10">DMAPP:tRNA dimethylallyltransferase</shortName>
        <shortName evidence="10">DMATase</shortName>
    </alternativeName>
    <alternativeName>
        <fullName evidence="10">Isopentenyl-diphosphate:tRNA isopentenyltransferase</fullName>
        <shortName evidence="10">IPP transferase</shortName>
        <shortName evidence="10">IPPT</shortName>
        <shortName evidence="10">IPTase</shortName>
    </alternativeName>
</protein>
<comment type="caution">
    <text evidence="10">Lacks conserved residue(s) required for the propagation of feature annotation.</text>
</comment>
<dbReference type="SUPFAM" id="SSF52540">
    <property type="entry name" value="P-loop containing nucleoside triphosphate hydrolases"/>
    <property type="match status" value="1"/>
</dbReference>
<gene>
    <name evidence="10" type="primary">miaA</name>
    <name evidence="14" type="ORF">CYJ57_03475</name>
</gene>
<dbReference type="RefSeq" id="WP_101954088.1">
    <property type="nucleotide sequence ID" value="NZ_PKHE01000006.1"/>
</dbReference>
<evidence type="ECO:0000256" key="4">
    <source>
        <dbReference type="ARBA" id="ARBA00022679"/>
    </source>
</evidence>
<evidence type="ECO:0000256" key="5">
    <source>
        <dbReference type="ARBA" id="ARBA00022694"/>
    </source>
</evidence>
<evidence type="ECO:0000313" key="14">
    <source>
        <dbReference type="EMBL" id="PKY89595.1"/>
    </source>
</evidence>
<comment type="caution">
    <text evidence="14">The sequence shown here is derived from an EMBL/GenBank/DDBJ whole genome shotgun (WGS) entry which is preliminary data.</text>
</comment>
<evidence type="ECO:0000313" key="15">
    <source>
        <dbReference type="Proteomes" id="UP000234384"/>
    </source>
</evidence>
<feature type="binding site" evidence="10">
    <location>
        <begin position="17"/>
        <end position="22"/>
    </location>
    <ligand>
        <name>substrate</name>
    </ligand>
</feature>
<comment type="catalytic activity">
    <reaction evidence="9 10 11">
        <text>adenosine(37) in tRNA + dimethylallyl diphosphate = N(6)-dimethylallyladenosine(37) in tRNA + diphosphate</text>
        <dbReference type="Rhea" id="RHEA:26482"/>
        <dbReference type="Rhea" id="RHEA-COMP:10162"/>
        <dbReference type="Rhea" id="RHEA-COMP:10375"/>
        <dbReference type="ChEBI" id="CHEBI:33019"/>
        <dbReference type="ChEBI" id="CHEBI:57623"/>
        <dbReference type="ChEBI" id="CHEBI:74411"/>
        <dbReference type="ChEBI" id="CHEBI:74415"/>
        <dbReference type="EC" id="2.5.1.75"/>
    </reaction>
</comment>
<comment type="function">
    <text evidence="2 10 12">Catalyzes the transfer of a dimethylallyl group onto the adenine at position 37 in tRNAs that read codons beginning with uridine, leading to the formation of N6-(dimethylallyl)adenosine (i(6)A).</text>
</comment>
<dbReference type="InterPro" id="IPR018022">
    <property type="entry name" value="IPT"/>
</dbReference>
<dbReference type="Gene3D" id="1.10.20.140">
    <property type="match status" value="1"/>
</dbReference>
<dbReference type="EMBL" id="PKHE01000006">
    <property type="protein sequence ID" value="PKY89595.1"/>
    <property type="molecule type" value="Genomic_DNA"/>
</dbReference>
<evidence type="ECO:0000256" key="12">
    <source>
        <dbReference type="RuleBase" id="RU003784"/>
    </source>
</evidence>
<keyword evidence="6 10" id="KW-0547">Nucleotide-binding</keyword>
<dbReference type="EC" id="2.5.1.75" evidence="10"/>
<accession>A0A2I1K223</accession>
<evidence type="ECO:0000256" key="9">
    <source>
        <dbReference type="ARBA" id="ARBA00049563"/>
    </source>
</evidence>
<evidence type="ECO:0000256" key="13">
    <source>
        <dbReference type="RuleBase" id="RU003785"/>
    </source>
</evidence>
<dbReference type="Proteomes" id="UP000234384">
    <property type="component" value="Unassembled WGS sequence"/>
</dbReference>
<dbReference type="InterPro" id="IPR039657">
    <property type="entry name" value="Dimethylallyltransferase"/>
</dbReference>
<feature type="binding site" evidence="10">
    <location>
        <begin position="15"/>
        <end position="22"/>
    </location>
    <ligand>
        <name>ATP</name>
        <dbReference type="ChEBI" id="CHEBI:30616"/>
    </ligand>
</feature>
<comment type="cofactor">
    <cofactor evidence="1 10">
        <name>Mg(2+)</name>
        <dbReference type="ChEBI" id="CHEBI:18420"/>
    </cofactor>
</comment>
<reference evidence="14 15" key="1">
    <citation type="submission" date="2017-12" db="EMBL/GenBank/DDBJ databases">
        <title>Phylogenetic diversity of female urinary microbiome.</title>
        <authorList>
            <person name="Thomas-White K."/>
            <person name="Wolfe A.J."/>
        </authorList>
    </citation>
    <scope>NUCLEOTIDE SEQUENCE [LARGE SCALE GENOMIC DNA]</scope>
    <source>
        <strain evidence="14 15">UMB0898</strain>
    </source>
</reference>
<evidence type="ECO:0000256" key="6">
    <source>
        <dbReference type="ARBA" id="ARBA00022741"/>
    </source>
</evidence>
<sequence>MTKLHPTLPVVVIGGPTGVGKTALSIEIAHLFNGEVVNADSMQMYEHLDIGTGKITSKEKEGIPHHLLSVLTVDRPYSVDQFKQDATQAILDIADRGKLPIIVGGSGLYLEGLLYNLEFGYANSHDASLRLSLQEKADAIGNYALWCELKQLDPVAAEKIPYQNVRRTIRALEMIQLTGELFSNQMNHQSKPSVFNERLFILNRERSKLYDRINQRVHMMDEMGLEAEASWLYEQAKGQDWQSLKGIGYKEWIPYFEDQITKAEVIEQIQQNSRRYAKRQLTWFRNRMKAPYWIDLDKPDATEYVISEIRQLRS</sequence>
<keyword evidence="7 10" id="KW-0067">ATP-binding</keyword>
<keyword evidence="5 10" id="KW-0819">tRNA processing</keyword>
<keyword evidence="4 10" id="KW-0808">Transferase</keyword>
<dbReference type="AlphaFoldDB" id="A0A2I1K223"/>
<name>A0A2I1K223_9LACT</name>
<dbReference type="GO" id="GO:0052381">
    <property type="term" value="F:tRNA dimethylallyltransferase activity"/>
    <property type="evidence" value="ECO:0007669"/>
    <property type="project" value="UniProtKB-UniRule"/>
</dbReference>
<evidence type="ECO:0000256" key="11">
    <source>
        <dbReference type="RuleBase" id="RU003783"/>
    </source>
</evidence>
<feature type="region of interest" description="Interaction with substrate tRNA" evidence="10">
    <location>
        <begin position="40"/>
        <end position="43"/>
    </location>
</feature>
<dbReference type="PANTHER" id="PTHR11088">
    <property type="entry name" value="TRNA DIMETHYLALLYLTRANSFERASE"/>
    <property type="match status" value="1"/>
</dbReference>
<evidence type="ECO:0000256" key="2">
    <source>
        <dbReference type="ARBA" id="ARBA00003213"/>
    </source>
</evidence>